<evidence type="ECO:0000313" key="3">
    <source>
        <dbReference type="Proteomes" id="UP000030764"/>
    </source>
</evidence>
<sequence>MFGILINTQVNGINCAIGDDDNVATTMNTDYCAQLMLRETTCGPDNTSISRYVEDGKGGCSKIRTKPSRMSKDT</sequence>
<protein>
    <submittedName>
        <fullName evidence="1">Uncharacterized protein</fullName>
    </submittedName>
</protein>
<name>A0A085LKC1_9BILA</name>
<dbReference type="EMBL" id="KL363505">
    <property type="protein sequence ID" value="KFD45417.1"/>
    <property type="molecule type" value="Genomic_DNA"/>
</dbReference>
<evidence type="ECO:0000313" key="1">
    <source>
        <dbReference type="EMBL" id="KFD45417.1"/>
    </source>
</evidence>
<dbReference type="AlphaFoldDB" id="A0A085LKC1"/>
<reference evidence="1 3" key="1">
    <citation type="journal article" date="2014" name="Nat. Genet.">
        <title>Genome and transcriptome of the porcine whipworm Trichuris suis.</title>
        <authorList>
            <person name="Jex A.R."/>
            <person name="Nejsum P."/>
            <person name="Schwarz E.M."/>
            <person name="Hu L."/>
            <person name="Young N.D."/>
            <person name="Hall R.S."/>
            <person name="Korhonen P.K."/>
            <person name="Liao S."/>
            <person name="Thamsborg S."/>
            <person name="Xia J."/>
            <person name="Xu P."/>
            <person name="Wang S."/>
            <person name="Scheerlinck J.P."/>
            <person name="Hofmann A."/>
            <person name="Sternberg P.W."/>
            <person name="Wang J."/>
            <person name="Gasser R.B."/>
        </authorList>
    </citation>
    <scope>NUCLEOTIDE SEQUENCE [LARGE SCALE GENOMIC DNA]</scope>
    <source>
        <strain evidence="2">DCEP-RM93F</strain>
        <strain evidence="1">DCEP-RM93M</strain>
    </source>
</reference>
<dbReference type="Proteomes" id="UP000030764">
    <property type="component" value="Unassembled WGS sequence"/>
</dbReference>
<evidence type="ECO:0000313" key="2">
    <source>
        <dbReference type="EMBL" id="KFD67527.1"/>
    </source>
</evidence>
<dbReference type="Proteomes" id="UP000030758">
    <property type="component" value="Unassembled WGS sequence"/>
</dbReference>
<proteinExistence type="predicted"/>
<gene>
    <name evidence="1" type="ORF">M513_13707</name>
    <name evidence="2" type="ORF">M514_13707</name>
</gene>
<keyword evidence="3" id="KW-1185">Reference proteome</keyword>
<accession>A0A085LKC1</accession>
<organism evidence="1 3">
    <name type="scientific">Trichuris suis</name>
    <name type="common">pig whipworm</name>
    <dbReference type="NCBI Taxonomy" id="68888"/>
    <lineage>
        <taxon>Eukaryota</taxon>
        <taxon>Metazoa</taxon>
        <taxon>Ecdysozoa</taxon>
        <taxon>Nematoda</taxon>
        <taxon>Enoplea</taxon>
        <taxon>Dorylaimia</taxon>
        <taxon>Trichinellida</taxon>
        <taxon>Trichuridae</taxon>
        <taxon>Trichuris</taxon>
    </lineage>
</organism>
<dbReference type="EMBL" id="KL367514">
    <property type="protein sequence ID" value="KFD67527.1"/>
    <property type="molecule type" value="Genomic_DNA"/>
</dbReference>